<feature type="coiled-coil region" evidence="1">
    <location>
        <begin position="285"/>
        <end position="319"/>
    </location>
</feature>
<keyword evidence="1" id="KW-0175">Coiled coil</keyword>
<reference evidence="2" key="1">
    <citation type="submission" date="2006-10" db="EMBL/GenBank/DDBJ databases">
        <authorList>
            <person name="Amadeo P."/>
            <person name="Zhao Q."/>
            <person name="Wortman J."/>
            <person name="Fraser-Liggett C."/>
            <person name="Carlton J."/>
        </authorList>
    </citation>
    <scope>NUCLEOTIDE SEQUENCE</scope>
    <source>
        <strain evidence="2">G3</strain>
    </source>
</reference>
<dbReference type="AlphaFoldDB" id="A2G4Q1"/>
<dbReference type="Proteomes" id="UP000001542">
    <property type="component" value="Unassembled WGS sequence"/>
</dbReference>
<evidence type="ECO:0000313" key="3">
    <source>
        <dbReference type="Proteomes" id="UP000001542"/>
    </source>
</evidence>
<dbReference type="RefSeq" id="XP_001300791.1">
    <property type="nucleotide sequence ID" value="XM_001300790.1"/>
</dbReference>
<name>A2G4Q1_TRIV3</name>
<evidence type="ECO:0000313" key="2">
    <source>
        <dbReference type="EMBL" id="EAX87861.1"/>
    </source>
</evidence>
<reference evidence="2" key="2">
    <citation type="journal article" date="2007" name="Science">
        <title>Draft genome sequence of the sexually transmitted pathogen Trichomonas vaginalis.</title>
        <authorList>
            <person name="Carlton J.M."/>
            <person name="Hirt R.P."/>
            <person name="Silva J.C."/>
            <person name="Delcher A.L."/>
            <person name="Schatz M."/>
            <person name="Zhao Q."/>
            <person name="Wortman J.R."/>
            <person name="Bidwell S.L."/>
            <person name="Alsmark U.C.M."/>
            <person name="Besteiro S."/>
            <person name="Sicheritz-Ponten T."/>
            <person name="Noel C.J."/>
            <person name="Dacks J.B."/>
            <person name="Foster P.G."/>
            <person name="Simillion C."/>
            <person name="Van de Peer Y."/>
            <person name="Miranda-Saavedra D."/>
            <person name="Barton G.J."/>
            <person name="Westrop G.D."/>
            <person name="Mueller S."/>
            <person name="Dessi D."/>
            <person name="Fiori P.L."/>
            <person name="Ren Q."/>
            <person name="Paulsen I."/>
            <person name="Zhang H."/>
            <person name="Bastida-Corcuera F.D."/>
            <person name="Simoes-Barbosa A."/>
            <person name="Brown M.T."/>
            <person name="Hayes R.D."/>
            <person name="Mukherjee M."/>
            <person name="Okumura C.Y."/>
            <person name="Schneider R."/>
            <person name="Smith A.J."/>
            <person name="Vanacova S."/>
            <person name="Villalvazo M."/>
            <person name="Haas B.J."/>
            <person name="Pertea M."/>
            <person name="Feldblyum T.V."/>
            <person name="Utterback T.R."/>
            <person name="Shu C.L."/>
            <person name="Osoegawa K."/>
            <person name="de Jong P.J."/>
            <person name="Hrdy I."/>
            <person name="Horvathova L."/>
            <person name="Zubacova Z."/>
            <person name="Dolezal P."/>
            <person name="Malik S.B."/>
            <person name="Logsdon J.M. Jr."/>
            <person name="Henze K."/>
            <person name="Gupta A."/>
            <person name="Wang C.C."/>
            <person name="Dunne R.L."/>
            <person name="Upcroft J.A."/>
            <person name="Upcroft P."/>
            <person name="White O."/>
            <person name="Salzberg S.L."/>
            <person name="Tang P."/>
            <person name="Chiu C.-H."/>
            <person name="Lee Y.-S."/>
            <person name="Embley T.M."/>
            <person name="Coombs G.H."/>
            <person name="Mottram J.C."/>
            <person name="Tachezy J."/>
            <person name="Fraser-Liggett C.M."/>
            <person name="Johnson P.J."/>
        </authorList>
    </citation>
    <scope>NUCLEOTIDE SEQUENCE [LARGE SCALE GENOMIC DNA]</scope>
    <source>
        <strain evidence="2">G3</strain>
    </source>
</reference>
<protein>
    <submittedName>
        <fullName evidence="2">Uncharacterized protein</fullName>
    </submittedName>
</protein>
<dbReference type="EMBL" id="DS114386">
    <property type="protein sequence ID" value="EAX87861.1"/>
    <property type="molecule type" value="Genomic_DNA"/>
</dbReference>
<dbReference type="VEuPathDB" id="TrichDB:TVAG_352140"/>
<dbReference type="KEGG" id="tva:4745514"/>
<proteinExistence type="predicted"/>
<organism evidence="2 3">
    <name type="scientific">Trichomonas vaginalis (strain ATCC PRA-98 / G3)</name>
    <dbReference type="NCBI Taxonomy" id="412133"/>
    <lineage>
        <taxon>Eukaryota</taxon>
        <taxon>Metamonada</taxon>
        <taxon>Parabasalia</taxon>
        <taxon>Trichomonadida</taxon>
        <taxon>Trichomonadidae</taxon>
        <taxon>Trichomonas</taxon>
    </lineage>
</organism>
<accession>A2G4Q1</accession>
<evidence type="ECO:0000256" key="1">
    <source>
        <dbReference type="SAM" id="Coils"/>
    </source>
</evidence>
<dbReference type="VEuPathDB" id="TrichDB:TVAGG3_0713980"/>
<dbReference type="InParanoid" id="A2G4Q1"/>
<sequence>MLQIGGNENLFRSASCDEQGETLENMQKLLLNFIGKVFCGPKWKQWIRTADCSTIISLLHHLGFDPDNENFDVEKSSRDCLIAIGFLIWKTDLFGKLYAPLLPPKDSYTPPYGTITDEISIPEAEQKEMPDQIDDLIKKLNRQISRITRKLQILSDIEYDCDFYRSLVMELDKESTVYELSLKSNPELLEKHLNSLKTANQYSEEVEKIAINEATFYKFLSKVISTKAAELAKENPDIMQMDFFPDMTTSPARRVNSQAKSIEEKFKNIDNIMGLLDKKYSNTLISLQENDKKEITIDVDELSRKLQNLEKMKRTKKLEKRSNIIPDFNFTSFSEQKLHDIVRQYDSDCAKLEFNSIADINSKIESTCQKFDLKYVGLHLQDENLSFL</sequence>
<dbReference type="SMR" id="A2G4Q1"/>
<gene>
    <name evidence="2" type="ORF">TVAG_352140</name>
</gene>
<keyword evidence="3" id="KW-1185">Reference proteome</keyword>